<protein>
    <submittedName>
        <fullName evidence="1">Uncharacterized protein</fullName>
    </submittedName>
</protein>
<feature type="non-terminal residue" evidence="1">
    <location>
        <position position="1"/>
    </location>
</feature>
<reference evidence="1" key="1">
    <citation type="submission" date="2022-03" db="EMBL/GenBank/DDBJ databases">
        <title>Genome Encyclopedia of Bacteria and Archaea VI: Functional Genomics of Type Strains.</title>
        <authorList>
            <person name="Whitman W."/>
        </authorList>
    </citation>
    <scope>NUCLEOTIDE SEQUENCE</scope>
    <source>
        <strain evidence="1">HSC-15S17</strain>
    </source>
</reference>
<accession>A0ABT1GWQ8</accession>
<sequence>NGKVYKGCRNSLNVNGFFSQSLDAQDLCITA</sequence>
<gene>
    <name evidence="1" type="ORF">L1274_006640</name>
</gene>
<dbReference type="EMBL" id="JALJZU010000065">
    <property type="protein sequence ID" value="MCP2012866.1"/>
    <property type="molecule type" value="Genomic_DNA"/>
</dbReference>
<evidence type="ECO:0000313" key="2">
    <source>
        <dbReference type="Proteomes" id="UP001162889"/>
    </source>
</evidence>
<comment type="caution">
    <text evidence="1">The sequence shown here is derived from an EMBL/GenBank/DDBJ whole genome shotgun (WGS) entry which is preliminary data.</text>
</comment>
<organism evidence="1 2">
    <name type="scientific">Duganella violaceipulchra</name>
    <dbReference type="NCBI Taxonomy" id="2849652"/>
    <lineage>
        <taxon>Bacteria</taxon>
        <taxon>Pseudomonadati</taxon>
        <taxon>Pseudomonadota</taxon>
        <taxon>Betaproteobacteria</taxon>
        <taxon>Burkholderiales</taxon>
        <taxon>Oxalobacteraceae</taxon>
        <taxon>Telluria group</taxon>
        <taxon>Duganella</taxon>
    </lineage>
</organism>
<evidence type="ECO:0000313" key="1">
    <source>
        <dbReference type="EMBL" id="MCP2012866.1"/>
    </source>
</evidence>
<proteinExistence type="predicted"/>
<keyword evidence="2" id="KW-1185">Reference proteome</keyword>
<dbReference type="Proteomes" id="UP001162889">
    <property type="component" value="Unassembled WGS sequence"/>
</dbReference>
<name>A0ABT1GWQ8_9BURK</name>